<organism evidence="1 2">
    <name type="scientific">Paludibacter propionicigenes (strain DSM 17365 / JCM 13257 / WB4)</name>
    <dbReference type="NCBI Taxonomy" id="694427"/>
    <lineage>
        <taxon>Bacteria</taxon>
        <taxon>Pseudomonadati</taxon>
        <taxon>Bacteroidota</taxon>
        <taxon>Bacteroidia</taxon>
        <taxon>Bacteroidales</taxon>
        <taxon>Paludibacteraceae</taxon>
        <taxon>Paludibacter</taxon>
    </lineage>
</organism>
<gene>
    <name evidence="1" type="ordered locus">Palpr_0417</name>
</gene>
<accession>E4T1I3</accession>
<dbReference type="Proteomes" id="UP000008718">
    <property type="component" value="Chromosome"/>
</dbReference>
<sequence length="231" mass="27039">MYKYLSLTGNLQEMMIMLKSLPAFTLIFDRKSNLVDINEPALKLLKLRSIEDFNNRKGEMFPKSDYIKTIIQDLKQGKTVRYEKTQIKYADNSIGVIELCACMINGQKDLYLFQLFEIFPAVTWNLGSFSYNPKSQKTIENIPSQSNDWAPNLERIENKEMKEIEVSLVENDSIQEKIRYRRLTKLETLVNELVVRDMSISQIANLTNKTNLGIRTIMRRIEEKQKNIKKI</sequence>
<evidence type="ECO:0000313" key="1">
    <source>
        <dbReference type="EMBL" id="ADQ78577.1"/>
    </source>
</evidence>
<dbReference type="EMBL" id="CP002345">
    <property type="protein sequence ID" value="ADQ78577.1"/>
    <property type="molecule type" value="Genomic_DNA"/>
</dbReference>
<keyword evidence="2" id="KW-1185">Reference proteome</keyword>
<dbReference type="KEGG" id="ppn:Palpr_0417"/>
<proteinExistence type="predicted"/>
<evidence type="ECO:0000313" key="2">
    <source>
        <dbReference type="Proteomes" id="UP000008718"/>
    </source>
</evidence>
<protein>
    <recommendedName>
        <fullName evidence="3">PAS domain-containing protein</fullName>
    </recommendedName>
</protein>
<evidence type="ECO:0008006" key="3">
    <source>
        <dbReference type="Google" id="ProtNLM"/>
    </source>
</evidence>
<dbReference type="STRING" id="694427.Palpr_0417"/>
<name>E4T1I3_PALPW</name>
<dbReference type="RefSeq" id="WP_013443946.1">
    <property type="nucleotide sequence ID" value="NC_014734.1"/>
</dbReference>
<reference evidence="1 2" key="2">
    <citation type="journal article" date="2011" name="Stand. Genomic Sci.">
        <title>Complete genome sequence of Paludibacter propionicigenes type strain (WB4).</title>
        <authorList>
            <person name="Gronow S."/>
            <person name="Munk C."/>
            <person name="Lapidus A."/>
            <person name="Nolan M."/>
            <person name="Lucas S."/>
            <person name="Hammon N."/>
            <person name="Deshpande S."/>
            <person name="Cheng J.F."/>
            <person name="Tapia R."/>
            <person name="Han C."/>
            <person name="Goodwin L."/>
            <person name="Pitluck S."/>
            <person name="Liolios K."/>
            <person name="Ivanova N."/>
            <person name="Mavromatis K."/>
            <person name="Mikhailova N."/>
            <person name="Pati A."/>
            <person name="Chen A."/>
            <person name="Palaniappan K."/>
            <person name="Land M."/>
            <person name="Hauser L."/>
            <person name="Chang Y.J."/>
            <person name="Jeffries C.D."/>
            <person name="Brambilla E."/>
            <person name="Rohde M."/>
            <person name="Goker M."/>
            <person name="Detter J.C."/>
            <person name="Woyke T."/>
            <person name="Bristow J."/>
            <person name="Eisen J.A."/>
            <person name="Markowitz V."/>
            <person name="Hugenholtz P."/>
            <person name="Kyrpides N.C."/>
            <person name="Klenk H.P."/>
        </authorList>
    </citation>
    <scope>NUCLEOTIDE SEQUENCE [LARGE SCALE GENOMIC DNA]</scope>
    <source>
        <strain evidence="2">DSM 17365 / JCM 13257 / WB4</strain>
    </source>
</reference>
<reference key="1">
    <citation type="submission" date="2010-11" db="EMBL/GenBank/DDBJ databases">
        <title>The complete genome of Paludibacter propionicigenes DSM 17365.</title>
        <authorList>
            <consortium name="US DOE Joint Genome Institute (JGI-PGF)"/>
            <person name="Lucas S."/>
            <person name="Copeland A."/>
            <person name="Lapidus A."/>
            <person name="Bruce D."/>
            <person name="Goodwin L."/>
            <person name="Pitluck S."/>
            <person name="Kyrpides N."/>
            <person name="Mavromatis K."/>
            <person name="Ivanova N."/>
            <person name="Munk A.C."/>
            <person name="Brettin T."/>
            <person name="Detter J.C."/>
            <person name="Han C."/>
            <person name="Tapia R."/>
            <person name="Land M."/>
            <person name="Hauser L."/>
            <person name="Markowitz V."/>
            <person name="Cheng J.-F."/>
            <person name="Hugenholtz P."/>
            <person name="Woyke T."/>
            <person name="Wu D."/>
            <person name="Gronow S."/>
            <person name="Wellnitz S."/>
            <person name="Brambilla E."/>
            <person name="Klenk H.-P."/>
            <person name="Eisen J.A."/>
        </authorList>
    </citation>
    <scope>NUCLEOTIDE SEQUENCE</scope>
    <source>
        <strain>WB4</strain>
    </source>
</reference>
<dbReference type="HOGENOM" id="CLU_1198837_0_0_10"/>
<dbReference type="AlphaFoldDB" id="E4T1I3"/>